<feature type="signal peptide" evidence="1">
    <location>
        <begin position="1"/>
        <end position="19"/>
    </location>
</feature>
<keyword evidence="1" id="KW-0732">Signal</keyword>
<protein>
    <recommendedName>
        <fullName evidence="4">Lipoprotein</fullName>
    </recommendedName>
</protein>
<dbReference type="AlphaFoldDB" id="A9WEK0"/>
<dbReference type="EnsemblBacteria" id="ABY35262">
    <property type="protein sequence ID" value="ABY35262"/>
    <property type="gene ID" value="Caur_2050"/>
</dbReference>
<reference evidence="3" key="1">
    <citation type="journal article" date="2011" name="BMC Genomics">
        <title>Complete genome sequence of the filamentous anoxygenic phototrophic bacterium Chloroflexus aurantiacus.</title>
        <authorList>
            <person name="Tang K.H."/>
            <person name="Barry K."/>
            <person name="Chertkov O."/>
            <person name="Dalin E."/>
            <person name="Han C.S."/>
            <person name="Hauser L.J."/>
            <person name="Honchak B.M."/>
            <person name="Karbach L.E."/>
            <person name="Land M.L."/>
            <person name="Lapidus A."/>
            <person name="Larimer F.W."/>
            <person name="Mikhailova N."/>
            <person name="Pitluck S."/>
            <person name="Pierson B.K."/>
            <person name="Blankenship R.E."/>
        </authorList>
    </citation>
    <scope>NUCLEOTIDE SEQUENCE [LARGE SCALE GENOMIC DNA]</scope>
    <source>
        <strain evidence="3">ATCC 29366 / DSM 635 / J-10-fl</strain>
    </source>
</reference>
<dbReference type="RefSeq" id="WP_012257916.1">
    <property type="nucleotide sequence ID" value="NC_010175.1"/>
</dbReference>
<dbReference type="KEGG" id="cau:Caur_2050"/>
<dbReference type="InParanoid" id="A9WEK0"/>
<proteinExistence type="predicted"/>
<dbReference type="PROSITE" id="PS51257">
    <property type="entry name" value="PROKAR_LIPOPROTEIN"/>
    <property type="match status" value="1"/>
</dbReference>
<gene>
    <name evidence="2" type="ordered locus">Caur_2050</name>
</gene>
<dbReference type="STRING" id="324602.Caur_2050"/>
<evidence type="ECO:0008006" key="4">
    <source>
        <dbReference type="Google" id="ProtNLM"/>
    </source>
</evidence>
<evidence type="ECO:0000313" key="3">
    <source>
        <dbReference type="Proteomes" id="UP000002008"/>
    </source>
</evidence>
<accession>A9WEK0</accession>
<dbReference type="EMBL" id="CP000909">
    <property type="protein sequence ID" value="ABY35262.1"/>
    <property type="molecule type" value="Genomic_DNA"/>
</dbReference>
<dbReference type="HOGENOM" id="CLU_1617354_0_0_0"/>
<evidence type="ECO:0000313" key="2">
    <source>
        <dbReference type="EMBL" id="ABY35262.1"/>
    </source>
</evidence>
<sequence>MKHVILWCCLLLLLSGCGAADLEEDIGLGGVTPEAVVESFLEDFNTALADPMLREPTARQVWASRLASYFAPSERADQRLLMQEMLNGFVNSNTQPARGSRAEVVITYDRTRVLQADDLTALVEVVNGVITVRWRDAEDNVILERNGALLRLIGRETGGLPVVRVDGRWYLTEAG</sequence>
<dbReference type="Proteomes" id="UP000002008">
    <property type="component" value="Chromosome"/>
</dbReference>
<name>A9WEK0_CHLAA</name>
<dbReference type="PATRIC" id="fig|324602.8.peg.2328"/>
<organism evidence="2 3">
    <name type="scientific">Chloroflexus aurantiacus (strain ATCC 29366 / DSM 635 / J-10-fl)</name>
    <dbReference type="NCBI Taxonomy" id="324602"/>
    <lineage>
        <taxon>Bacteria</taxon>
        <taxon>Bacillati</taxon>
        <taxon>Chloroflexota</taxon>
        <taxon>Chloroflexia</taxon>
        <taxon>Chloroflexales</taxon>
        <taxon>Chloroflexineae</taxon>
        <taxon>Chloroflexaceae</taxon>
        <taxon>Chloroflexus</taxon>
    </lineage>
</organism>
<evidence type="ECO:0000256" key="1">
    <source>
        <dbReference type="SAM" id="SignalP"/>
    </source>
</evidence>
<keyword evidence="3" id="KW-1185">Reference proteome</keyword>
<feature type="chain" id="PRO_5002743933" description="Lipoprotein" evidence="1">
    <location>
        <begin position="20"/>
        <end position="175"/>
    </location>
</feature>